<keyword evidence="3" id="KW-1185">Reference proteome</keyword>
<evidence type="ECO:0000313" key="3">
    <source>
        <dbReference type="Proteomes" id="UP000799439"/>
    </source>
</evidence>
<evidence type="ECO:0000313" key="2">
    <source>
        <dbReference type="EMBL" id="KAF2148036.1"/>
    </source>
</evidence>
<dbReference type="EMBL" id="ML996094">
    <property type="protein sequence ID" value="KAF2148036.1"/>
    <property type="molecule type" value="Genomic_DNA"/>
</dbReference>
<feature type="compositionally biased region" description="Acidic residues" evidence="1">
    <location>
        <begin position="204"/>
        <end position="221"/>
    </location>
</feature>
<protein>
    <submittedName>
        <fullName evidence="2">Uncharacterized protein</fullName>
    </submittedName>
</protein>
<comment type="caution">
    <text evidence="2">The sequence shown here is derived from an EMBL/GenBank/DDBJ whole genome shotgun (WGS) entry which is preliminary data.</text>
</comment>
<evidence type="ECO:0000256" key="1">
    <source>
        <dbReference type="SAM" id="MobiDB-lite"/>
    </source>
</evidence>
<sequence length="630" mass="71442">MIGRQKAPIRHDIPSLRQVLGTLESTSSIPNSSTHPNAQLQASRARLVPSSDNQEEIVEESDHISKYSTSTSFSDKENWIEDIVELLIVRLKIADEAAMHQIAVSFEELLKSFSVLLGYEVKAPIALRAAFFLRSHRERIAQAFTDRWEDLEIQRRARGSLPMHVKVKDWLEEVESDLRWRAGTALELHDAKTIRNAGSQDPSISDDEDDDDDDDEDDNVIEADMKPPRKSSLHIDDIKNFASFSWFISRLKNAASMRSVNSSIFAKLTKNILDHLKEARRVSKRIGVMTCVVFLDMDWDVNHFLKRQRYSEPLVGGIRSALTVTGSVDYAYASTVEDYISLIWPHSVGDMTIDIVNELSISNLTDKQQDDHFGGYRISAALWEGRTLFRIQGNAEIVTDICVQLAWLGSALQFRDSVGLYSCQPEINWSQSLDYRHIFRKMDSVNGFCNGVYWPQQIHLSFRVEVTRHDQIPGTCWRPLFHKPVLACGFPIPSKDRKDALGLEIPLEIMASLFGTDRLSEYNEKPVLKGFASVLVPSATSQGVVSWHLLVNEDNTYFPYTDSRLDDWRSSSPDDINTRDLVDAIHVVGWCAEAELHDLKTLGISLKLQVVTSFEHHRVWIELALVAACT</sequence>
<organism evidence="2 3">
    <name type="scientific">Myriangium duriaei CBS 260.36</name>
    <dbReference type="NCBI Taxonomy" id="1168546"/>
    <lineage>
        <taxon>Eukaryota</taxon>
        <taxon>Fungi</taxon>
        <taxon>Dikarya</taxon>
        <taxon>Ascomycota</taxon>
        <taxon>Pezizomycotina</taxon>
        <taxon>Dothideomycetes</taxon>
        <taxon>Dothideomycetidae</taxon>
        <taxon>Myriangiales</taxon>
        <taxon>Myriangiaceae</taxon>
        <taxon>Myriangium</taxon>
    </lineage>
</organism>
<accession>A0A9P4IQW8</accession>
<dbReference type="AlphaFoldDB" id="A0A9P4IQW8"/>
<gene>
    <name evidence="2" type="ORF">K461DRAFT_67753</name>
</gene>
<dbReference type="OrthoDB" id="1577640at2759"/>
<reference evidence="2" key="1">
    <citation type="journal article" date="2020" name="Stud. Mycol.">
        <title>101 Dothideomycetes genomes: a test case for predicting lifestyles and emergence of pathogens.</title>
        <authorList>
            <person name="Haridas S."/>
            <person name="Albert R."/>
            <person name="Binder M."/>
            <person name="Bloem J."/>
            <person name="Labutti K."/>
            <person name="Salamov A."/>
            <person name="Andreopoulos B."/>
            <person name="Baker S."/>
            <person name="Barry K."/>
            <person name="Bills G."/>
            <person name="Bluhm B."/>
            <person name="Cannon C."/>
            <person name="Castanera R."/>
            <person name="Culley D."/>
            <person name="Daum C."/>
            <person name="Ezra D."/>
            <person name="Gonzalez J."/>
            <person name="Henrissat B."/>
            <person name="Kuo A."/>
            <person name="Liang C."/>
            <person name="Lipzen A."/>
            <person name="Lutzoni F."/>
            <person name="Magnuson J."/>
            <person name="Mondo S."/>
            <person name="Nolan M."/>
            <person name="Ohm R."/>
            <person name="Pangilinan J."/>
            <person name="Park H.-J."/>
            <person name="Ramirez L."/>
            <person name="Alfaro M."/>
            <person name="Sun H."/>
            <person name="Tritt A."/>
            <person name="Yoshinaga Y."/>
            <person name="Zwiers L.-H."/>
            <person name="Turgeon B."/>
            <person name="Goodwin S."/>
            <person name="Spatafora J."/>
            <person name="Crous P."/>
            <person name="Grigoriev I."/>
        </authorList>
    </citation>
    <scope>NUCLEOTIDE SEQUENCE</scope>
    <source>
        <strain evidence="2">CBS 260.36</strain>
    </source>
</reference>
<name>A0A9P4IQW8_9PEZI</name>
<feature type="region of interest" description="Disordered" evidence="1">
    <location>
        <begin position="196"/>
        <end position="226"/>
    </location>
</feature>
<dbReference type="Proteomes" id="UP000799439">
    <property type="component" value="Unassembled WGS sequence"/>
</dbReference>
<proteinExistence type="predicted"/>